<keyword evidence="2" id="KW-1185">Reference proteome</keyword>
<proteinExistence type="predicted"/>
<comment type="caution">
    <text evidence="1">The sequence shown here is derived from an EMBL/GenBank/DDBJ whole genome shotgun (WGS) entry which is preliminary data.</text>
</comment>
<dbReference type="AlphaFoldDB" id="A0A162PHR7"/>
<name>A0A162PHR7_COLIC</name>
<organism evidence="1 2">
    <name type="scientific">Colletotrichum incanum</name>
    <name type="common">Soybean anthracnose fungus</name>
    <dbReference type="NCBI Taxonomy" id="1573173"/>
    <lineage>
        <taxon>Eukaryota</taxon>
        <taxon>Fungi</taxon>
        <taxon>Dikarya</taxon>
        <taxon>Ascomycota</taxon>
        <taxon>Pezizomycotina</taxon>
        <taxon>Sordariomycetes</taxon>
        <taxon>Hypocreomycetidae</taxon>
        <taxon>Glomerellales</taxon>
        <taxon>Glomerellaceae</taxon>
        <taxon>Colletotrichum</taxon>
        <taxon>Colletotrichum spaethianum species complex</taxon>
    </lineage>
</organism>
<evidence type="ECO:0000313" key="2">
    <source>
        <dbReference type="Proteomes" id="UP000076584"/>
    </source>
</evidence>
<evidence type="ECO:0000313" key="1">
    <source>
        <dbReference type="EMBL" id="KZL87157.1"/>
    </source>
</evidence>
<dbReference type="EMBL" id="LFIW01000329">
    <property type="protein sequence ID" value="KZL87157.1"/>
    <property type="molecule type" value="Genomic_DNA"/>
</dbReference>
<accession>A0A162PHR7</accession>
<protein>
    <submittedName>
        <fullName evidence="1">Uncharacterized protein</fullName>
    </submittedName>
</protein>
<sequence>MIPPTTSASSGRQWDDVEEISCCDTPDSLLFGNSIKEPHLERNQFGLYRFTIPISFKHKPTYTSIEGYTPSRVAQSCRFFQISRE</sequence>
<gene>
    <name evidence="1" type="ORF">CI238_07964</name>
</gene>
<reference evidence="1 2" key="1">
    <citation type="submission" date="2015-06" db="EMBL/GenBank/DDBJ databases">
        <title>Survival trade-offs in plant roots during colonization by closely related pathogenic and mutualistic fungi.</title>
        <authorList>
            <person name="Hacquard S."/>
            <person name="Kracher B."/>
            <person name="Hiruma K."/>
            <person name="Weinman A."/>
            <person name="Muench P."/>
            <person name="Garrido Oter R."/>
            <person name="Ver Loren van Themaat E."/>
            <person name="Dallerey J.-F."/>
            <person name="Damm U."/>
            <person name="Henrissat B."/>
            <person name="Lespinet O."/>
            <person name="Thon M."/>
            <person name="Kemen E."/>
            <person name="McHardy A.C."/>
            <person name="Schulze-Lefert P."/>
            <person name="O'Connell R.J."/>
        </authorList>
    </citation>
    <scope>NUCLEOTIDE SEQUENCE [LARGE SCALE GENOMIC DNA]</scope>
    <source>
        <strain evidence="1 2">MAFF 238704</strain>
    </source>
</reference>
<dbReference type="Proteomes" id="UP000076584">
    <property type="component" value="Unassembled WGS sequence"/>
</dbReference>